<sequence>MFALTNGLARRGQLTEEQERFRRSNNDWFDANFANPADVDPTVYDHELNPGATAWFKMSARHLIERVEGYRQLLRAHGIVCVEARSLDPGRVIYEDKHQVVVVPTARPGRPG</sequence>
<dbReference type="RefSeq" id="WP_380551672.1">
    <property type="nucleotide sequence ID" value="NZ_JBHEZY010000003.1"/>
</dbReference>
<protein>
    <submittedName>
        <fullName evidence="1">Uncharacterized protein</fullName>
    </submittedName>
</protein>
<comment type="caution">
    <text evidence="1">The sequence shown here is derived from an EMBL/GenBank/DDBJ whole genome shotgun (WGS) entry which is preliminary data.</text>
</comment>
<reference evidence="1 2" key="1">
    <citation type="submission" date="2024-09" db="EMBL/GenBank/DDBJ databases">
        <authorList>
            <person name="Lee S.D."/>
        </authorList>
    </citation>
    <scope>NUCLEOTIDE SEQUENCE [LARGE SCALE GENOMIC DNA]</scope>
    <source>
        <strain evidence="1 2">N1-3</strain>
    </source>
</reference>
<dbReference type="EMBL" id="JBHEZY010000003">
    <property type="protein sequence ID" value="MFC1431306.1"/>
    <property type="molecule type" value="Genomic_DNA"/>
</dbReference>
<evidence type="ECO:0000313" key="2">
    <source>
        <dbReference type="Proteomes" id="UP001592530"/>
    </source>
</evidence>
<organism evidence="1 2">
    <name type="scientific">Streptacidiphilus alkalitolerans</name>
    <dbReference type="NCBI Taxonomy" id="3342712"/>
    <lineage>
        <taxon>Bacteria</taxon>
        <taxon>Bacillati</taxon>
        <taxon>Actinomycetota</taxon>
        <taxon>Actinomycetes</taxon>
        <taxon>Kitasatosporales</taxon>
        <taxon>Streptomycetaceae</taxon>
        <taxon>Streptacidiphilus</taxon>
    </lineage>
</organism>
<name>A0ABV6WZC5_9ACTN</name>
<dbReference type="Proteomes" id="UP001592530">
    <property type="component" value="Unassembled WGS sequence"/>
</dbReference>
<accession>A0ABV6WZC5</accession>
<proteinExistence type="predicted"/>
<evidence type="ECO:0000313" key="1">
    <source>
        <dbReference type="EMBL" id="MFC1431306.1"/>
    </source>
</evidence>
<gene>
    <name evidence="1" type="ORF">ACEZDB_11675</name>
</gene>